<organism evidence="1">
    <name type="scientific">Schistosoma japonicum</name>
    <name type="common">Blood fluke</name>
    <dbReference type="NCBI Taxonomy" id="6182"/>
    <lineage>
        <taxon>Eukaryota</taxon>
        <taxon>Metazoa</taxon>
        <taxon>Spiralia</taxon>
        <taxon>Lophotrochozoa</taxon>
        <taxon>Platyhelminthes</taxon>
        <taxon>Trematoda</taxon>
        <taxon>Digenea</taxon>
        <taxon>Strigeidida</taxon>
        <taxon>Schistosomatoidea</taxon>
        <taxon>Schistosomatidae</taxon>
        <taxon>Schistosoma</taxon>
    </lineage>
</organism>
<reference evidence="1" key="2">
    <citation type="submission" date="2009-03" db="EMBL/GenBank/DDBJ databases">
        <authorList>
            <person name="Gang L."/>
        </authorList>
    </citation>
    <scope>NUCLEOTIDE SEQUENCE</scope>
    <source>
        <strain evidence="1">Anhui</strain>
    </source>
</reference>
<proteinExistence type="evidence at transcript level"/>
<dbReference type="AlphaFoldDB" id="C7TYF8"/>
<accession>C7TYF8</accession>
<evidence type="ECO:0000313" key="1">
    <source>
        <dbReference type="EMBL" id="CAX82634.1"/>
    </source>
</evidence>
<reference evidence="1" key="1">
    <citation type="journal article" date="2009" name="Nature">
        <title>The Schistosoma japonicum genome reveals features of host-parasite interplay.</title>
        <authorList>
            <person name="Liu F."/>
            <person name="Zhou Y."/>
            <person name="Wang Z.Q."/>
            <person name="Lu G."/>
            <person name="Zheng H."/>
            <person name="Brindley P.J."/>
            <person name="McManus D.P."/>
            <person name="Blair D."/>
            <person name="Zhang Q.H."/>
            <person name="Zhong Y."/>
            <person name="Wang S."/>
            <person name="Han Z.G."/>
            <person name="Chen Z."/>
        </authorList>
    </citation>
    <scope>NUCLEOTIDE SEQUENCE</scope>
    <source>
        <strain evidence="1">Anhui</strain>
    </source>
</reference>
<sequence>MTNNSCLACSSREISVDLKAAFENIVLSRRFFSWEEVEQAVGEFQSITSTHYIHSQSQSASFSSYKYIFVVFKCAFGNKRKRQGIGQRNKQ</sequence>
<name>C7TYF8_SCHJA</name>
<protein>
    <submittedName>
        <fullName evidence="1">Uncharacterized protein</fullName>
    </submittedName>
</protein>
<dbReference type="EMBL" id="FN326910">
    <property type="protein sequence ID" value="CAX82634.1"/>
    <property type="molecule type" value="mRNA"/>
</dbReference>